<organism evidence="2 3">
    <name type="scientific">Vibrio splendidus</name>
    <dbReference type="NCBI Taxonomy" id="29497"/>
    <lineage>
        <taxon>Bacteria</taxon>
        <taxon>Pseudomonadati</taxon>
        <taxon>Pseudomonadota</taxon>
        <taxon>Gammaproteobacteria</taxon>
        <taxon>Vibrionales</taxon>
        <taxon>Vibrionaceae</taxon>
        <taxon>Vibrio</taxon>
    </lineage>
</organism>
<gene>
    <name evidence="2" type="ORF">CWO07_08420</name>
</gene>
<dbReference type="AlphaFoldDB" id="A0A2T5EXM0"/>
<dbReference type="EMBL" id="PIFK01000013">
    <property type="protein sequence ID" value="PTP37045.1"/>
    <property type="molecule type" value="Genomic_DNA"/>
</dbReference>
<sequence length="165" mass="18891">MAFVSDNKEEILAVIDGWTGKLSYDLLLEKLQAELGLKRKPSRFTLQKHDEIKHAFDLKKDELRLKKSAAIEDAKLLLESGDKLSVLISNLGNDDTTIAELIKQVEKLENDNERLSSENKRLSSKNDILLERFVRWQHNLQKMDNVDLNKLVSTIDDGLPAKYSE</sequence>
<keyword evidence="1" id="KW-0175">Coiled coil</keyword>
<dbReference type="RefSeq" id="WP_108187557.1">
    <property type="nucleotide sequence ID" value="NZ_PIFK01000013.1"/>
</dbReference>
<feature type="coiled-coil region" evidence="1">
    <location>
        <begin position="91"/>
        <end position="132"/>
    </location>
</feature>
<accession>A0A2T5EXM0</accession>
<proteinExistence type="predicted"/>
<evidence type="ECO:0000313" key="3">
    <source>
        <dbReference type="Proteomes" id="UP000244197"/>
    </source>
</evidence>
<evidence type="ECO:0000313" key="2">
    <source>
        <dbReference type="EMBL" id="PTP37045.1"/>
    </source>
</evidence>
<protein>
    <submittedName>
        <fullName evidence="2">Uncharacterized protein</fullName>
    </submittedName>
</protein>
<dbReference type="Proteomes" id="UP000244197">
    <property type="component" value="Unassembled WGS sequence"/>
</dbReference>
<evidence type="ECO:0000256" key="1">
    <source>
        <dbReference type="SAM" id="Coils"/>
    </source>
</evidence>
<reference evidence="2 3" key="1">
    <citation type="submission" date="2017-11" db="EMBL/GenBank/DDBJ databases">
        <title>Population delineation of vibrios coincides with oyster pathogenicity.</title>
        <authorList>
            <person name="Bruto M."/>
            <person name="Labreuche Y."/>
            <person name="James A."/>
            <person name="Piel D."/>
            <person name="Chenivesse S."/>
            <person name="Petton B."/>
            <person name="Polz M.F."/>
            <person name="Le Roux F."/>
        </authorList>
    </citation>
    <scope>NUCLEOTIDE SEQUENCE [LARGE SCALE GENOMIC DNA]</scope>
    <source>
        <strain evidence="2 3">FF_144</strain>
    </source>
</reference>
<comment type="caution">
    <text evidence="2">The sequence shown here is derived from an EMBL/GenBank/DDBJ whole genome shotgun (WGS) entry which is preliminary data.</text>
</comment>
<name>A0A2T5EXM0_VIBSP</name>